<evidence type="ECO:0000256" key="1">
    <source>
        <dbReference type="SAM" id="Phobius"/>
    </source>
</evidence>
<dbReference type="EMBL" id="CANHGI010000004">
    <property type="protein sequence ID" value="CAI5449820.1"/>
    <property type="molecule type" value="Genomic_DNA"/>
</dbReference>
<evidence type="ECO:0000313" key="3">
    <source>
        <dbReference type="Proteomes" id="UP001152747"/>
    </source>
</evidence>
<keyword evidence="3" id="KW-1185">Reference proteome</keyword>
<evidence type="ECO:0000313" key="2">
    <source>
        <dbReference type="EMBL" id="CAI5449820.1"/>
    </source>
</evidence>
<keyword evidence="1" id="KW-0472">Membrane</keyword>
<organism evidence="2 3">
    <name type="scientific">Caenorhabditis angaria</name>
    <dbReference type="NCBI Taxonomy" id="860376"/>
    <lineage>
        <taxon>Eukaryota</taxon>
        <taxon>Metazoa</taxon>
        <taxon>Ecdysozoa</taxon>
        <taxon>Nematoda</taxon>
        <taxon>Chromadorea</taxon>
        <taxon>Rhabditida</taxon>
        <taxon>Rhabditina</taxon>
        <taxon>Rhabditomorpha</taxon>
        <taxon>Rhabditoidea</taxon>
        <taxon>Rhabditidae</taxon>
        <taxon>Peloderinae</taxon>
        <taxon>Caenorhabditis</taxon>
    </lineage>
</organism>
<gene>
    <name evidence="2" type="ORF">CAMP_LOCUS12457</name>
</gene>
<feature type="transmembrane region" description="Helical" evidence="1">
    <location>
        <begin position="7"/>
        <end position="29"/>
    </location>
</feature>
<dbReference type="AlphaFoldDB" id="A0A9P1IR73"/>
<protein>
    <submittedName>
        <fullName evidence="2">Uncharacterized protein</fullName>
    </submittedName>
</protein>
<keyword evidence="1" id="KW-1133">Transmembrane helix</keyword>
<dbReference type="OrthoDB" id="5826461at2759"/>
<keyword evidence="1" id="KW-0812">Transmembrane</keyword>
<proteinExistence type="predicted"/>
<name>A0A9P1IR73_9PELO</name>
<dbReference type="Proteomes" id="UP001152747">
    <property type="component" value="Unassembled WGS sequence"/>
</dbReference>
<sequence>MEFSQEVISILVIVIVCSVLSLFCVFLWFCRCRKDQIRAAEEKHDRAVQMQHFEDQEKAKKTETATLRVASTLEADRSTQNLQSHRSVEESNETIGQFETRTNLKTQPEMIRNKRLDTISEMAISNESLQRNDSKTNVFTVDSLPKASMLEVDLNPGLDNSINLEKI</sequence>
<reference evidence="2" key="1">
    <citation type="submission" date="2022-11" db="EMBL/GenBank/DDBJ databases">
        <authorList>
            <person name="Kikuchi T."/>
        </authorList>
    </citation>
    <scope>NUCLEOTIDE SEQUENCE</scope>
    <source>
        <strain evidence="2">PS1010</strain>
    </source>
</reference>
<accession>A0A9P1IR73</accession>
<comment type="caution">
    <text evidence="2">The sequence shown here is derived from an EMBL/GenBank/DDBJ whole genome shotgun (WGS) entry which is preliminary data.</text>
</comment>